<keyword evidence="4" id="KW-1185">Reference proteome</keyword>
<gene>
    <name evidence="3" type="ORF">HNR12_004147</name>
</gene>
<organism evidence="3 4">
    <name type="scientific">Streptomonospora nanhaiensis</name>
    <dbReference type="NCBI Taxonomy" id="1323731"/>
    <lineage>
        <taxon>Bacteria</taxon>
        <taxon>Bacillati</taxon>
        <taxon>Actinomycetota</taxon>
        <taxon>Actinomycetes</taxon>
        <taxon>Streptosporangiales</taxon>
        <taxon>Nocardiopsidaceae</taxon>
        <taxon>Streptomonospora</taxon>
    </lineage>
</organism>
<feature type="region of interest" description="Disordered" evidence="1">
    <location>
        <begin position="61"/>
        <end position="87"/>
    </location>
</feature>
<accession>A0A853BSC5</accession>
<dbReference type="SUPFAM" id="SSF74942">
    <property type="entry name" value="YhbC-like, C-terminal domain"/>
    <property type="match status" value="1"/>
</dbReference>
<dbReference type="InterPro" id="IPR056934">
    <property type="entry name" value="SH3_Rv0428c"/>
</dbReference>
<protein>
    <recommendedName>
        <fullName evidence="2">Histone acetyltransferase Rv0428c-like SH3 domain-containing protein</fullName>
    </recommendedName>
</protein>
<name>A0A853BSC5_9ACTN</name>
<evidence type="ECO:0000313" key="3">
    <source>
        <dbReference type="EMBL" id="NYI97870.1"/>
    </source>
</evidence>
<sequence>MGFTSRLSAELTPGHIGRRAVVRVRLPEGGFRDIVGVLESWQDGVIRMRRRDGSVTEVTADDVAGSRIVPQQPPTRRRGPDGPRGTG</sequence>
<dbReference type="InterPro" id="IPR036847">
    <property type="entry name" value="RimP_C_sf"/>
</dbReference>
<reference evidence="3 4" key="1">
    <citation type="submission" date="2020-07" db="EMBL/GenBank/DDBJ databases">
        <title>Sequencing the genomes of 1000 actinobacteria strains.</title>
        <authorList>
            <person name="Klenk H.-P."/>
        </authorList>
    </citation>
    <scope>NUCLEOTIDE SEQUENCE [LARGE SCALE GENOMIC DNA]</scope>
    <source>
        <strain evidence="3 4">DSM 45927</strain>
    </source>
</reference>
<proteinExistence type="predicted"/>
<feature type="domain" description="Histone acetyltransferase Rv0428c-like SH3" evidence="2">
    <location>
        <begin position="16"/>
        <end position="64"/>
    </location>
</feature>
<comment type="caution">
    <text evidence="3">The sequence shown here is derived from an EMBL/GenBank/DDBJ whole genome shotgun (WGS) entry which is preliminary data.</text>
</comment>
<dbReference type="Proteomes" id="UP000575985">
    <property type="component" value="Unassembled WGS sequence"/>
</dbReference>
<dbReference type="EMBL" id="JACCFO010000001">
    <property type="protein sequence ID" value="NYI97870.1"/>
    <property type="molecule type" value="Genomic_DNA"/>
</dbReference>
<evidence type="ECO:0000259" key="2">
    <source>
        <dbReference type="Pfam" id="PF24551"/>
    </source>
</evidence>
<evidence type="ECO:0000313" key="4">
    <source>
        <dbReference type="Proteomes" id="UP000575985"/>
    </source>
</evidence>
<evidence type="ECO:0000256" key="1">
    <source>
        <dbReference type="SAM" id="MobiDB-lite"/>
    </source>
</evidence>
<dbReference type="AlphaFoldDB" id="A0A853BSC5"/>
<dbReference type="Pfam" id="PF24551">
    <property type="entry name" value="SH3_Rv0428c"/>
    <property type="match status" value="1"/>
</dbReference>